<dbReference type="OrthoDB" id="5420711at2759"/>
<proteinExistence type="predicted"/>
<dbReference type="Pfam" id="PF20150">
    <property type="entry name" value="2EXR"/>
    <property type="match status" value="1"/>
</dbReference>
<evidence type="ECO:0000313" key="2">
    <source>
        <dbReference type="EMBL" id="KAJ8061226.1"/>
    </source>
</evidence>
<dbReference type="InterPro" id="IPR045518">
    <property type="entry name" value="2EXR"/>
</dbReference>
<dbReference type="InterPro" id="IPR038883">
    <property type="entry name" value="AN11006-like"/>
</dbReference>
<dbReference type="AlphaFoldDB" id="A0A9X0AEF8"/>
<dbReference type="PANTHER" id="PTHR42085">
    <property type="entry name" value="F-BOX DOMAIN-CONTAINING PROTEIN"/>
    <property type="match status" value="1"/>
</dbReference>
<comment type="caution">
    <text evidence="2">The sequence shown here is derived from an EMBL/GenBank/DDBJ whole genome shotgun (WGS) entry which is preliminary data.</text>
</comment>
<dbReference type="EMBL" id="JAPEIS010000012">
    <property type="protein sequence ID" value="KAJ8061226.1"/>
    <property type="molecule type" value="Genomic_DNA"/>
</dbReference>
<keyword evidence="3" id="KW-1185">Reference proteome</keyword>
<accession>A0A9X0AEF8</accession>
<dbReference type="Proteomes" id="UP001152300">
    <property type="component" value="Unassembled WGS sequence"/>
</dbReference>
<evidence type="ECO:0000313" key="3">
    <source>
        <dbReference type="Proteomes" id="UP001152300"/>
    </source>
</evidence>
<feature type="domain" description="2EXR" evidence="1">
    <location>
        <begin position="110"/>
        <end position="207"/>
    </location>
</feature>
<sequence>MASQYSSLRDPPRCPELSMLSINVFYAQEDTNIKRCRSNCRSIEVDILYPSYPLDYNSSEHPSTDSESGEIMDGKYPCLSPAGALTPFEHSSHEFSSSPITSTSGKSYFPFLSLPTEIRLKIYLLLLPPRHHKITTQIPHNGYYFPPTCIPARAAQSFYPISPDNPEKLTTYKILSANSHIDFPNPSIHTRILSVCQQIQEEAEEVLYGNENSIWDFGMNIEAVNPFWRDRSQSARAWVRNLKVAREIPELKICAGIDVVWENLCEIITHKLSGLKCLDLTVWGGTGNKSFLENFDSSETTQSSSLDDDEAQESMENLRNRRNLHEWDYTRKLLAHDGLRSAKVTWWEFRAGAKTLMAKWMLENRLWTEDMIREGAVVQDVVIWNGERS</sequence>
<reference evidence="2" key="1">
    <citation type="submission" date="2022-11" db="EMBL/GenBank/DDBJ databases">
        <title>Genome Resource of Sclerotinia nivalis Strain SnTB1, a Plant Pathogen Isolated from American Ginseng.</title>
        <authorList>
            <person name="Fan S."/>
        </authorList>
    </citation>
    <scope>NUCLEOTIDE SEQUENCE</scope>
    <source>
        <strain evidence="2">SnTB1</strain>
    </source>
</reference>
<gene>
    <name evidence="2" type="ORF">OCU04_010298</name>
</gene>
<name>A0A9X0AEF8_9HELO</name>
<dbReference type="PANTHER" id="PTHR42085:SF2">
    <property type="entry name" value="F-BOX DOMAIN-CONTAINING PROTEIN"/>
    <property type="match status" value="1"/>
</dbReference>
<evidence type="ECO:0000259" key="1">
    <source>
        <dbReference type="Pfam" id="PF20150"/>
    </source>
</evidence>
<protein>
    <recommendedName>
        <fullName evidence="1">2EXR domain-containing protein</fullName>
    </recommendedName>
</protein>
<organism evidence="2 3">
    <name type="scientific">Sclerotinia nivalis</name>
    <dbReference type="NCBI Taxonomy" id="352851"/>
    <lineage>
        <taxon>Eukaryota</taxon>
        <taxon>Fungi</taxon>
        <taxon>Dikarya</taxon>
        <taxon>Ascomycota</taxon>
        <taxon>Pezizomycotina</taxon>
        <taxon>Leotiomycetes</taxon>
        <taxon>Helotiales</taxon>
        <taxon>Sclerotiniaceae</taxon>
        <taxon>Sclerotinia</taxon>
    </lineage>
</organism>